<evidence type="ECO:0000256" key="3">
    <source>
        <dbReference type="ARBA" id="ARBA00022448"/>
    </source>
</evidence>
<keyword evidence="3" id="KW-0813">Transport</keyword>
<keyword evidence="12" id="KW-1185">Reference proteome</keyword>
<dbReference type="GO" id="GO:0015179">
    <property type="term" value="F:L-amino acid transmembrane transporter activity"/>
    <property type="evidence" value="ECO:0007669"/>
    <property type="project" value="TreeGrafter"/>
</dbReference>
<gene>
    <name evidence="11" type="ORF">INT43_006884</name>
</gene>
<sequence>MVKADSPHPHASAISDTSRRSSYEDKFEHAAMYLEPAIHKVGLVRNASNTAAFINIVCIVAGSGTLGIPYAIRLSGWIGLVLLMLSAVMSNYAGTLLIKCLYFDPNRRLSGFAEIGYEAFGKYGRVLVLAFNYFLLLFTPVLYLILAGDNLSALLQPLHVPLSMKAWVWILTAAVCIPFVVVKNMKEIAVMSLFGSLATVCVVVVVAVMSVSDYEHTQIDHQHDVARPRNFAIALCTFAFSYGGNVIYPQVEESMKDPKSWNKVLFAAIFLITAMYVLTGVPCYLVYGNTVKSPVYASIPAGAPQNIAMIVITVHVLLAIPLYLFSFTMEIEQLLGITAANPKLSRFTRLTFRTVLRICELCFCAIVAIIIPYFGDFMALLGAISSGFLLLVFPCLFYVKLYGRRRIGWLNLIACVLICVIGVFCAVMGTVDALMALAKDFRGTRTP</sequence>
<comment type="caution">
    <text evidence="11">The sequence shown here is derived from an EMBL/GenBank/DDBJ whole genome shotgun (WGS) entry which is preliminary data.</text>
</comment>
<keyword evidence="6 9" id="KW-1133">Transmembrane helix</keyword>
<evidence type="ECO:0000256" key="6">
    <source>
        <dbReference type="ARBA" id="ARBA00022989"/>
    </source>
</evidence>
<proteinExistence type="inferred from homology"/>
<dbReference type="Pfam" id="PF01490">
    <property type="entry name" value="Aa_trans"/>
    <property type="match status" value="1"/>
</dbReference>
<feature type="region of interest" description="Disordered" evidence="8">
    <location>
        <begin position="1"/>
        <end position="20"/>
    </location>
</feature>
<organism evidence="11 12">
    <name type="scientific">Mortierella isabellina</name>
    <name type="common">Filamentous fungus</name>
    <name type="synonym">Umbelopsis isabellina</name>
    <dbReference type="NCBI Taxonomy" id="91625"/>
    <lineage>
        <taxon>Eukaryota</taxon>
        <taxon>Fungi</taxon>
        <taxon>Fungi incertae sedis</taxon>
        <taxon>Mucoromycota</taxon>
        <taxon>Mucoromycotina</taxon>
        <taxon>Umbelopsidomycetes</taxon>
        <taxon>Umbelopsidales</taxon>
        <taxon>Umbelopsidaceae</taxon>
        <taxon>Umbelopsis</taxon>
    </lineage>
</organism>
<keyword evidence="7 9" id="KW-0472">Membrane</keyword>
<evidence type="ECO:0000256" key="1">
    <source>
        <dbReference type="ARBA" id="ARBA00004141"/>
    </source>
</evidence>
<dbReference type="PANTHER" id="PTHR22950:SF692">
    <property type="entry name" value="TRANSMEMBRANE AMINO ACID TRANSPORTER FAMILY PROTEIN"/>
    <property type="match status" value="1"/>
</dbReference>
<evidence type="ECO:0000256" key="9">
    <source>
        <dbReference type="SAM" id="Phobius"/>
    </source>
</evidence>
<dbReference type="AlphaFoldDB" id="A0A8H7UK80"/>
<dbReference type="EMBL" id="JAEPQZ010000004">
    <property type="protein sequence ID" value="KAG2181959.1"/>
    <property type="molecule type" value="Genomic_DNA"/>
</dbReference>
<feature type="domain" description="Amino acid transporter transmembrane" evidence="10">
    <location>
        <begin position="46"/>
        <end position="432"/>
    </location>
</feature>
<feature type="transmembrane region" description="Helical" evidence="9">
    <location>
        <begin position="377"/>
        <end position="399"/>
    </location>
</feature>
<evidence type="ECO:0000256" key="4">
    <source>
        <dbReference type="ARBA" id="ARBA00022692"/>
    </source>
</evidence>
<dbReference type="Proteomes" id="UP000654370">
    <property type="component" value="Unassembled WGS sequence"/>
</dbReference>
<dbReference type="GO" id="GO:0005774">
    <property type="term" value="C:vacuolar membrane"/>
    <property type="evidence" value="ECO:0007669"/>
    <property type="project" value="TreeGrafter"/>
</dbReference>
<evidence type="ECO:0000313" key="12">
    <source>
        <dbReference type="Proteomes" id="UP000654370"/>
    </source>
</evidence>
<feature type="transmembrane region" description="Helical" evidence="9">
    <location>
        <begin position="166"/>
        <end position="182"/>
    </location>
</feature>
<evidence type="ECO:0000256" key="2">
    <source>
        <dbReference type="ARBA" id="ARBA00008066"/>
    </source>
</evidence>
<feature type="transmembrane region" description="Helical" evidence="9">
    <location>
        <begin position="263"/>
        <end position="287"/>
    </location>
</feature>
<keyword evidence="5" id="KW-0029">Amino-acid transport</keyword>
<keyword evidence="4 9" id="KW-0812">Transmembrane</keyword>
<feature type="transmembrane region" description="Helical" evidence="9">
    <location>
        <begin position="52"/>
        <end position="72"/>
    </location>
</feature>
<dbReference type="PANTHER" id="PTHR22950">
    <property type="entry name" value="AMINO ACID TRANSPORTER"/>
    <property type="match status" value="1"/>
</dbReference>
<feature type="transmembrane region" description="Helical" evidence="9">
    <location>
        <begin position="307"/>
        <end position="329"/>
    </location>
</feature>
<evidence type="ECO:0000256" key="7">
    <source>
        <dbReference type="ARBA" id="ARBA00023136"/>
    </source>
</evidence>
<feature type="transmembrane region" description="Helical" evidence="9">
    <location>
        <begin position="189"/>
        <end position="211"/>
    </location>
</feature>
<comment type="subcellular location">
    <subcellularLocation>
        <location evidence="1">Membrane</location>
        <topology evidence="1">Multi-pass membrane protein</topology>
    </subcellularLocation>
</comment>
<evidence type="ECO:0000256" key="5">
    <source>
        <dbReference type="ARBA" id="ARBA00022970"/>
    </source>
</evidence>
<name>A0A8H7UK80_MORIS</name>
<reference evidence="11" key="1">
    <citation type="submission" date="2020-12" db="EMBL/GenBank/DDBJ databases">
        <title>Metabolic potential, ecology and presence of endohyphal bacteria is reflected in genomic diversity of Mucoromycotina.</title>
        <authorList>
            <person name="Muszewska A."/>
            <person name="Okrasinska A."/>
            <person name="Steczkiewicz K."/>
            <person name="Drgas O."/>
            <person name="Orlowska M."/>
            <person name="Perlinska-Lenart U."/>
            <person name="Aleksandrzak-Piekarczyk T."/>
            <person name="Szatraj K."/>
            <person name="Zielenkiewicz U."/>
            <person name="Pilsyk S."/>
            <person name="Malc E."/>
            <person name="Mieczkowski P."/>
            <person name="Kruszewska J.S."/>
            <person name="Biernat P."/>
            <person name="Pawlowska J."/>
        </authorList>
    </citation>
    <scope>NUCLEOTIDE SEQUENCE</scope>
    <source>
        <strain evidence="11">WA0000067209</strain>
    </source>
</reference>
<feature type="transmembrane region" description="Helical" evidence="9">
    <location>
        <begin position="78"/>
        <end position="102"/>
    </location>
</feature>
<dbReference type="Gene3D" id="1.20.1740.10">
    <property type="entry name" value="Amino acid/polyamine transporter I"/>
    <property type="match status" value="1"/>
</dbReference>
<feature type="transmembrane region" description="Helical" evidence="9">
    <location>
        <begin position="123"/>
        <end position="146"/>
    </location>
</feature>
<feature type="transmembrane region" description="Helical" evidence="9">
    <location>
        <begin position="411"/>
        <end position="438"/>
    </location>
</feature>
<evidence type="ECO:0000259" key="10">
    <source>
        <dbReference type="Pfam" id="PF01490"/>
    </source>
</evidence>
<evidence type="ECO:0000256" key="8">
    <source>
        <dbReference type="SAM" id="MobiDB-lite"/>
    </source>
</evidence>
<dbReference type="InterPro" id="IPR013057">
    <property type="entry name" value="AA_transpt_TM"/>
</dbReference>
<feature type="transmembrane region" description="Helical" evidence="9">
    <location>
        <begin position="350"/>
        <end position="371"/>
    </location>
</feature>
<feature type="transmembrane region" description="Helical" evidence="9">
    <location>
        <begin position="231"/>
        <end position="251"/>
    </location>
</feature>
<comment type="similarity">
    <text evidence="2">Belongs to the amino acid/polyamine transporter 2 family.</text>
</comment>
<accession>A0A8H7UK80</accession>
<evidence type="ECO:0000313" key="11">
    <source>
        <dbReference type="EMBL" id="KAG2181959.1"/>
    </source>
</evidence>
<protein>
    <recommendedName>
        <fullName evidence="10">Amino acid transporter transmembrane domain-containing protein</fullName>
    </recommendedName>
</protein>
<dbReference type="OrthoDB" id="40134at2759"/>